<proteinExistence type="predicted"/>
<accession>A0A6A5K4A3</accession>
<evidence type="ECO:0000313" key="2">
    <source>
        <dbReference type="Proteomes" id="UP000800040"/>
    </source>
</evidence>
<reference evidence="1" key="1">
    <citation type="submission" date="2020-01" db="EMBL/GenBank/DDBJ databases">
        <authorList>
            <consortium name="DOE Joint Genome Institute"/>
            <person name="Haridas S."/>
            <person name="Albert R."/>
            <person name="Binder M."/>
            <person name="Bloem J."/>
            <person name="Labutti K."/>
            <person name="Salamov A."/>
            <person name="Andreopoulos B."/>
            <person name="Baker S.E."/>
            <person name="Barry K."/>
            <person name="Bills G."/>
            <person name="Bluhm B.H."/>
            <person name="Cannon C."/>
            <person name="Castanera R."/>
            <person name="Culley D.E."/>
            <person name="Daum C."/>
            <person name="Ezra D."/>
            <person name="Gonzalez J.B."/>
            <person name="Henrissat B."/>
            <person name="Kuo A."/>
            <person name="Liang C."/>
            <person name="Lipzen A."/>
            <person name="Lutzoni F."/>
            <person name="Magnuson J."/>
            <person name="Mondo S."/>
            <person name="Nolan M."/>
            <person name="Ohm R."/>
            <person name="Pangilinan J."/>
            <person name="Park H.-J."/>
            <person name="Ramirez L."/>
            <person name="Alfaro M."/>
            <person name="Sun H."/>
            <person name="Tritt A."/>
            <person name="Yoshinaga Y."/>
            <person name="Zwiers L.-H."/>
            <person name="Turgeon B.G."/>
            <person name="Goodwin S.B."/>
            <person name="Spatafora J.W."/>
            <person name="Crous P.W."/>
            <person name="Grigoriev I.V."/>
        </authorList>
    </citation>
    <scope>NUCLEOTIDE SEQUENCE</scope>
    <source>
        <strain evidence="1">P77</strain>
    </source>
</reference>
<gene>
    <name evidence="1" type="ORF">BDW02DRAFT_583805</name>
</gene>
<name>A0A6A5K4A3_9PLEO</name>
<dbReference type="AlphaFoldDB" id="A0A6A5K4A3"/>
<protein>
    <submittedName>
        <fullName evidence="1">Uncharacterized protein</fullName>
    </submittedName>
</protein>
<dbReference type="Proteomes" id="UP000800040">
    <property type="component" value="Unassembled WGS sequence"/>
</dbReference>
<sequence>MPQLSWLPLTSMAMLVRRRDSKGSGKLISMIATSSHEGTTTALDFQPEDFERSHPGGAAPTSVSFGCRHIAAPSSPSPSRLYDSHTSFPRTLRRDTCCLRPVAALLAQTLFGYPNSWDGVAVQEPLDIRKSLVRKIHVVHWTVAVADVDLGIEVTKAT</sequence>
<organism evidence="1 2">
    <name type="scientific">Decorospora gaudefroyi</name>
    <dbReference type="NCBI Taxonomy" id="184978"/>
    <lineage>
        <taxon>Eukaryota</taxon>
        <taxon>Fungi</taxon>
        <taxon>Dikarya</taxon>
        <taxon>Ascomycota</taxon>
        <taxon>Pezizomycotina</taxon>
        <taxon>Dothideomycetes</taxon>
        <taxon>Pleosporomycetidae</taxon>
        <taxon>Pleosporales</taxon>
        <taxon>Pleosporineae</taxon>
        <taxon>Pleosporaceae</taxon>
        <taxon>Decorospora</taxon>
    </lineage>
</organism>
<evidence type="ECO:0000313" key="1">
    <source>
        <dbReference type="EMBL" id="KAF1829284.1"/>
    </source>
</evidence>
<dbReference type="EMBL" id="ML975453">
    <property type="protein sequence ID" value="KAF1829284.1"/>
    <property type="molecule type" value="Genomic_DNA"/>
</dbReference>
<keyword evidence="2" id="KW-1185">Reference proteome</keyword>